<evidence type="ECO:0000259" key="8">
    <source>
        <dbReference type="Pfam" id="PF17727"/>
    </source>
</evidence>
<dbReference type="Gene3D" id="3.30.56.130">
    <property type="entry name" value="Transcriptional regulator CtsR, winged HTH domain"/>
    <property type="match status" value="1"/>
</dbReference>
<dbReference type="GO" id="GO:0003677">
    <property type="term" value="F:DNA binding"/>
    <property type="evidence" value="ECO:0007669"/>
    <property type="project" value="UniProtKB-KW"/>
</dbReference>
<evidence type="ECO:0000256" key="2">
    <source>
        <dbReference type="ARBA" id="ARBA00014129"/>
    </source>
</evidence>
<dbReference type="InterPro" id="IPR041902">
    <property type="entry name" value="CtsR_N_sf"/>
</dbReference>
<keyword evidence="5" id="KW-0238">DNA-binding</keyword>
<dbReference type="EMBL" id="CP020928">
    <property type="protein sequence ID" value="AWF96524.1"/>
    <property type="molecule type" value="Genomic_DNA"/>
</dbReference>
<dbReference type="Proteomes" id="UP000244870">
    <property type="component" value="Chromosome"/>
</dbReference>
<dbReference type="InterPro" id="IPR008463">
    <property type="entry name" value="CtsR"/>
</dbReference>
<dbReference type="Pfam" id="PF05848">
    <property type="entry name" value="CtsR"/>
    <property type="match status" value="1"/>
</dbReference>
<name>A0A2S1KU89_9LACO</name>
<feature type="domain" description="CtsR C-terminal dimerization" evidence="8">
    <location>
        <begin position="100"/>
        <end position="169"/>
    </location>
</feature>
<dbReference type="AlphaFoldDB" id="A0A2S1KU89"/>
<evidence type="ECO:0000256" key="5">
    <source>
        <dbReference type="ARBA" id="ARBA00023125"/>
    </source>
</evidence>
<evidence type="ECO:0000256" key="6">
    <source>
        <dbReference type="ARBA" id="ARBA00023163"/>
    </source>
</evidence>
<dbReference type="InterPro" id="IPR041473">
    <property type="entry name" value="CtsR_C"/>
</dbReference>
<dbReference type="Pfam" id="PF17727">
    <property type="entry name" value="CtsR_C"/>
    <property type="match status" value="1"/>
</dbReference>
<keyword evidence="4" id="KW-0805">Transcription regulation</keyword>
<accession>A0A2S1KU89</accession>
<dbReference type="PIRSF" id="PIRSF010607">
    <property type="entry name" value="Txn_repr_CtsR"/>
    <property type="match status" value="1"/>
</dbReference>
<evidence type="ECO:0000256" key="3">
    <source>
        <dbReference type="ARBA" id="ARBA00022491"/>
    </source>
</evidence>
<dbReference type="GO" id="GO:0006355">
    <property type="term" value="P:regulation of DNA-templated transcription"/>
    <property type="evidence" value="ECO:0007669"/>
    <property type="project" value="InterPro"/>
</dbReference>
<comment type="similarity">
    <text evidence="1">Belongs to the CtsR family.</text>
</comment>
<evidence type="ECO:0000256" key="1">
    <source>
        <dbReference type="ARBA" id="ARBA00010189"/>
    </source>
</evidence>
<evidence type="ECO:0000256" key="4">
    <source>
        <dbReference type="ARBA" id="ARBA00023015"/>
    </source>
</evidence>
<evidence type="ECO:0000313" key="9">
    <source>
        <dbReference type="EMBL" id="AWF96524.1"/>
    </source>
</evidence>
<evidence type="ECO:0000259" key="7">
    <source>
        <dbReference type="Pfam" id="PF05848"/>
    </source>
</evidence>
<dbReference type="InterPro" id="IPR041908">
    <property type="entry name" value="CtsR_C_sf"/>
</dbReference>
<evidence type="ECO:0000313" key="10">
    <source>
        <dbReference type="Proteomes" id="UP000244870"/>
    </source>
</evidence>
<gene>
    <name evidence="9" type="ORF">B6254_2164</name>
</gene>
<dbReference type="InterPro" id="IPR040465">
    <property type="entry name" value="CtsR_N"/>
</dbReference>
<dbReference type="Gene3D" id="1.10.1200.150">
    <property type="entry name" value="Transcriptional regulator CtsR, C-terminal domain"/>
    <property type="match status" value="1"/>
</dbReference>
<organism evidence="9 10">
    <name type="scientific">Weissella cibaria</name>
    <dbReference type="NCBI Taxonomy" id="137591"/>
    <lineage>
        <taxon>Bacteria</taxon>
        <taxon>Bacillati</taxon>
        <taxon>Bacillota</taxon>
        <taxon>Bacilli</taxon>
        <taxon>Lactobacillales</taxon>
        <taxon>Lactobacillaceae</taxon>
        <taxon>Weissella</taxon>
    </lineage>
</organism>
<keyword evidence="6" id="KW-0804">Transcription</keyword>
<protein>
    <recommendedName>
        <fullName evidence="2">Transcriptional regulator CtsR</fullName>
    </recommendedName>
</protein>
<feature type="domain" description="CtsR N-terminal HTH" evidence="7">
    <location>
        <begin position="25"/>
        <end position="93"/>
    </location>
</feature>
<reference evidence="9 10" key="1">
    <citation type="submission" date="2017-04" db="EMBL/GenBank/DDBJ databases">
        <title>Weissella cibaria strain m2 complete genome.</title>
        <authorList>
            <person name="Pan Q."/>
            <person name="Tan M."/>
            <person name="Yao F."/>
            <person name="Su S."/>
        </authorList>
    </citation>
    <scope>NUCLEOTIDE SEQUENCE [LARGE SCALE GENOMIC DNA]</scope>
    <source>
        <strain evidence="9 10">M2</strain>
    </source>
</reference>
<sequence length="178" mass="20381">MALQSSAFYNNVNIGQGGTRMADQNMSDAIETYLKQILRQSEKIEIRRSELAQRFDVVPSQINYVIKTRFTIQNGYIVESKRGGGGYIRIVQIPLRTDPRFIEELIQSLSEVVSVREATDIIESLYRDELLTEREGKIVLTMLSKEALAVGDARMAGQLRGQLLRQLLNRLRFESERK</sequence>
<proteinExistence type="inferred from homology"/>
<keyword evidence="3" id="KW-0678">Repressor</keyword>